<dbReference type="AlphaFoldDB" id="A0A5S4W1A7"/>
<feature type="domain" description="LamG-like jellyroll fold" evidence="6">
    <location>
        <begin position="230"/>
        <end position="364"/>
    </location>
</feature>
<evidence type="ECO:0000313" key="8">
    <source>
        <dbReference type="Proteomes" id="UP000324853"/>
    </source>
</evidence>
<evidence type="ECO:0000256" key="4">
    <source>
        <dbReference type="ARBA" id="ARBA00022837"/>
    </source>
</evidence>
<dbReference type="Pfam" id="PF13385">
    <property type="entry name" value="Laminin_G_3"/>
    <property type="match status" value="2"/>
</dbReference>
<keyword evidence="3" id="KW-0732">Signal</keyword>
<dbReference type="Proteomes" id="UP000324853">
    <property type="component" value="Unassembled WGS sequence"/>
</dbReference>
<comment type="cofactor">
    <cofactor evidence="1">
        <name>Ca(2+)</name>
        <dbReference type="ChEBI" id="CHEBI:29108"/>
    </cofactor>
</comment>
<evidence type="ECO:0000259" key="6">
    <source>
        <dbReference type="SMART" id="SM00560"/>
    </source>
</evidence>
<dbReference type="InterPro" id="IPR013320">
    <property type="entry name" value="ConA-like_dom_sf"/>
</dbReference>
<dbReference type="OrthoDB" id="5485153at2"/>
<dbReference type="InterPro" id="IPR006558">
    <property type="entry name" value="LamG-like"/>
</dbReference>
<evidence type="ECO:0000313" key="7">
    <source>
        <dbReference type="EMBL" id="TYL74887.1"/>
    </source>
</evidence>
<dbReference type="SMART" id="SM00560">
    <property type="entry name" value="LamGL"/>
    <property type="match status" value="2"/>
</dbReference>
<comment type="caution">
    <text evidence="7">The sequence shown here is derived from an EMBL/GenBank/DDBJ whole genome shotgun (WGS) entry which is preliminary data.</text>
</comment>
<keyword evidence="5" id="KW-1015">Disulfide bond</keyword>
<evidence type="ECO:0000256" key="3">
    <source>
        <dbReference type="ARBA" id="ARBA00022729"/>
    </source>
</evidence>
<dbReference type="InterPro" id="IPR051360">
    <property type="entry name" value="Neuronal_Pentraxin_Related"/>
</dbReference>
<dbReference type="EMBL" id="VSSR01000069">
    <property type="protein sequence ID" value="TYL74887.1"/>
    <property type="molecule type" value="Genomic_DNA"/>
</dbReference>
<dbReference type="SUPFAM" id="SSF49899">
    <property type="entry name" value="Concanavalin A-like lectins/glucanases"/>
    <property type="match status" value="2"/>
</dbReference>
<evidence type="ECO:0000256" key="5">
    <source>
        <dbReference type="ARBA" id="ARBA00023157"/>
    </source>
</evidence>
<name>A0A5S4W1A7_9BRAD</name>
<gene>
    <name evidence="7" type="ORF">FXB38_34050</name>
</gene>
<sequence length="687" mass="73750">MPVQPRSQSGLTEFSSGAGAVTLGNMPSISFQGSNTWSIEVWVYLDALVDQMNLVSRQGEFALVTQGGCISAARQSQIFPLVSTPLLAPHTWYHVCVTFDGATMSLFLNGLRRNFITMTDSGVANQGQPMTIGGGFYGQTTGARFWNIALPPDIIFERQWSRYAANTANLMAQIDFTQTPPIDTSGQGAPVTVSATGVAYLLYTPAANLVEGAFCDPYNDNAVNPGGSAADFTVMAWISPQAQPGKQAIFSNGLYGAAGMSLAINAAGKIEFQIGGATAVVSTTALQVNRWRNVTATWSAAGGNAAIFLDGVQDATGTMAFATARSSGAPLVGAAATSSAALPSYNFVGYIQAVSLWSYVLTAAQIQNYMTDDPINDANCSADYDFVPPRAQNSWSLNPVGIVGNASVVAIRSAGTVSVNTMAQRPRPPLLPVATHMTPRNVRSDDLSLDTRRAMVAEFRAFMTERLGLAPEQQEEFAARFEANLALRAEQLASGTYRVPFQFSVEPLAGDRSRLWLHADGESTIIYEGEFDACTTWAIQFIISLGLTLYSVFSFSMNISKVAAGLTNYLAQRINTIGLVPQLRVVFNKGIMPTTVYNALELLWDYGLLTGTMKFLWQATSASVSWWTIGSIAVRIGLLFSPFAPLEVAVFITELAKSIIDVRAAWNDPNNCWKSGAERRVLSGPIG</sequence>
<dbReference type="Gene3D" id="2.60.120.200">
    <property type="match status" value="2"/>
</dbReference>
<dbReference type="RefSeq" id="WP_148755318.1">
    <property type="nucleotide sequence ID" value="NZ_VSSR01000069.1"/>
</dbReference>
<proteinExistence type="predicted"/>
<keyword evidence="4" id="KW-0106">Calcium</keyword>
<keyword evidence="8" id="KW-1185">Reference proteome</keyword>
<dbReference type="GO" id="GO:0046872">
    <property type="term" value="F:metal ion binding"/>
    <property type="evidence" value="ECO:0007669"/>
    <property type="project" value="UniProtKB-KW"/>
</dbReference>
<reference evidence="7 8" key="1">
    <citation type="submission" date="2019-08" db="EMBL/GenBank/DDBJ databases">
        <title>Bradyrhizobium hipponensis sp. nov., a rhizobium isolated from a Lupinus angustifolius root nodule in Tunisia.</title>
        <authorList>
            <person name="Off K."/>
            <person name="Rejili M."/>
            <person name="Mars M."/>
            <person name="Brachmann A."/>
            <person name="Marin M."/>
        </authorList>
    </citation>
    <scope>NUCLEOTIDE SEQUENCE [LARGE SCALE GENOMIC DNA]</scope>
    <source>
        <strain evidence="7 8">CTAW11</strain>
    </source>
</reference>
<feature type="domain" description="LamG-like jellyroll fold" evidence="6">
    <location>
        <begin position="35"/>
        <end position="153"/>
    </location>
</feature>
<keyword evidence="2" id="KW-0479">Metal-binding</keyword>
<evidence type="ECO:0000256" key="1">
    <source>
        <dbReference type="ARBA" id="ARBA00001913"/>
    </source>
</evidence>
<organism evidence="7 8">
    <name type="scientific">Bradyrhizobium cytisi</name>
    <dbReference type="NCBI Taxonomy" id="515489"/>
    <lineage>
        <taxon>Bacteria</taxon>
        <taxon>Pseudomonadati</taxon>
        <taxon>Pseudomonadota</taxon>
        <taxon>Alphaproteobacteria</taxon>
        <taxon>Hyphomicrobiales</taxon>
        <taxon>Nitrobacteraceae</taxon>
        <taxon>Bradyrhizobium</taxon>
    </lineage>
</organism>
<accession>A0A5S4W1A7</accession>
<evidence type="ECO:0000256" key="2">
    <source>
        <dbReference type="ARBA" id="ARBA00022723"/>
    </source>
</evidence>
<dbReference type="PANTHER" id="PTHR19277:SF125">
    <property type="entry name" value="B6"/>
    <property type="match status" value="1"/>
</dbReference>
<protein>
    <submittedName>
        <fullName evidence="7">LamG domain-containing protein</fullName>
    </submittedName>
</protein>
<dbReference type="PANTHER" id="PTHR19277">
    <property type="entry name" value="PENTRAXIN"/>
    <property type="match status" value="1"/>
</dbReference>